<dbReference type="GO" id="GO:0016887">
    <property type="term" value="F:ATP hydrolysis activity"/>
    <property type="evidence" value="ECO:0007669"/>
    <property type="project" value="InterPro"/>
</dbReference>
<dbReference type="Pfam" id="PF00437">
    <property type="entry name" value="T2SSE"/>
    <property type="match status" value="1"/>
</dbReference>
<dbReference type="Gene3D" id="3.40.50.300">
    <property type="entry name" value="P-loop containing nucleotide triphosphate hydrolases"/>
    <property type="match status" value="1"/>
</dbReference>
<protein>
    <submittedName>
        <fullName evidence="4">Pilus assembly protein CpaF</fullName>
    </submittedName>
</protein>
<evidence type="ECO:0000259" key="3">
    <source>
        <dbReference type="Pfam" id="PF00437"/>
    </source>
</evidence>
<evidence type="ECO:0000256" key="1">
    <source>
        <dbReference type="ARBA" id="ARBA00006611"/>
    </source>
</evidence>
<comment type="similarity">
    <text evidence="1">Belongs to the GSP E family.</text>
</comment>
<name>A0A1I6JGD0_9GAMM</name>
<sequence length="460" mass="51066">MNWGQKLNGTETKDAVRGTGWTAPALRNGDDHGNLSEEEQSFKETLFSRLVKTLDLSLLSSLSDKEARVQIQQVCEALMREEALPFNTSVRQRIIADLQNEVLGLGPLEALLSDNTVSDILVNGTAPIFVERHGKLEQTRLRFSSDRHLLTIIDRIVSGVGRRIDESSPMVDARLKDGSRVNAVIPPLAIDGPMLSIRRFSVDKLTAENLVELGAMPPEVCRLLEAAVKSRLNVLVSGGTGSGKTTMLNVLSSFIPHNERIVTIEDSAELQLQQPHVVRLETRPPNIEGRGEVSQRDLVRNSLRMRPDRIIIGEVRGGEALDMLQAMNTGHDGSLTTIHANSPRDALTRIESMVAMSGINLPAKPLRAQVASAIDVVLQLERQEDGKRRLVSVQEINGQEGDIITMSEIFQFRREGVDEEGNVTGRFLPTGVVPHFYEHLRRRNMAPGLEIFQQGQEQWR</sequence>
<dbReference type="STRING" id="650891.SAMN05216203_2995"/>
<feature type="region of interest" description="Disordered" evidence="2">
    <location>
        <begin position="1"/>
        <end position="37"/>
    </location>
</feature>
<reference evidence="5" key="1">
    <citation type="submission" date="2016-10" db="EMBL/GenBank/DDBJ databases">
        <authorList>
            <person name="Varghese N."/>
            <person name="Submissions S."/>
        </authorList>
    </citation>
    <scope>NUCLEOTIDE SEQUENCE [LARGE SCALE GENOMIC DNA]</scope>
    <source>
        <strain evidence="5">CGMCC 1.9167</strain>
    </source>
</reference>
<dbReference type="InterPro" id="IPR027417">
    <property type="entry name" value="P-loop_NTPase"/>
</dbReference>
<dbReference type="EMBL" id="FOYW01000002">
    <property type="protein sequence ID" value="SFR78023.1"/>
    <property type="molecule type" value="Genomic_DNA"/>
</dbReference>
<dbReference type="InterPro" id="IPR001482">
    <property type="entry name" value="T2SS/T4SS_dom"/>
</dbReference>
<evidence type="ECO:0000256" key="2">
    <source>
        <dbReference type="SAM" id="MobiDB-lite"/>
    </source>
</evidence>
<dbReference type="AlphaFoldDB" id="A0A1I6JGD0"/>
<keyword evidence="5" id="KW-1185">Reference proteome</keyword>
<feature type="domain" description="Bacterial type II secretion system protein E" evidence="3">
    <location>
        <begin position="104"/>
        <end position="384"/>
    </location>
</feature>
<evidence type="ECO:0000313" key="5">
    <source>
        <dbReference type="Proteomes" id="UP000198644"/>
    </source>
</evidence>
<dbReference type="PANTHER" id="PTHR30486:SF15">
    <property type="entry name" value="TYPE II_IV SECRETION SYSTEM ATPASE"/>
    <property type="match status" value="1"/>
</dbReference>
<dbReference type="SUPFAM" id="SSF52540">
    <property type="entry name" value="P-loop containing nucleoside triphosphate hydrolases"/>
    <property type="match status" value="1"/>
</dbReference>
<dbReference type="CDD" id="cd01130">
    <property type="entry name" value="VirB11-like_ATPase"/>
    <property type="match status" value="1"/>
</dbReference>
<dbReference type="InterPro" id="IPR050921">
    <property type="entry name" value="T4SS_GSP_E_ATPase"/>
</dbReference>
<accession>A0A1I6JGD0</accession>
<gene>
    <name evidence="4" type="ORF">SAMN05216203_2995</name>
</gene>
<dbReference type="OrthoDB" id="9810761at2"/>
<dbReference type="Gene3D" id="3.30.450.380">
    <property type="match status" value="1"/>
</dbReference>
<dbReference type="RefSeq" id="WP_092014806.1">
    <property type="nucleotide sequence ID" value="NZ_FOYW01000002.1"/>
</dbReference>
<organism evidence="4 5">
    <name type="scientific">Marinobacter daqiaonensis</name>
    <dbReference type="NCBI Taxonomy" id="650891"/>
    <lineage>
        <taxon>Bacteria</taxon>
        <taxon>Pseudomonadati</taxon>
        <taxon>Pseudomonadota</taxon>
        <taxon>Gammaproteobacteria</taxon>
        <taxon>Pseudomonadales</taxon>
        <taxon>Marinobacteraceae</taxon>
        <taxon>Marinobacter</taxon>
    </lineage>
</organism>
<evidence type="ECO:0000313" key="4">
    <source>
        <dbReference type="EMBL" id="SFR78023.1"/>
    </source>
</evidence>
<feature type="compositionally biased region" description="Polar residues" evidence="2">
    <location>
        <begin position="1"/>
        <end position="10"/>
    </location>
</feature>
<proteinExistence type="inferred from homology"/>
<dbReference type="Proteomes" id="UP000198644">
    <property type="component" value="Unassembled WGS sequence"/>
</dbReference>
<dbReference type="PANTHER" id="PTHR30486">
    <property type="entry name" value="TWITCHING MOTILITY PROTEIN PILT"/>
    <property type="match status" value="1"/>
</dbReference>